<dbReference type="EMBL" id="BSDZ01000009">
    <property type="protein sequence ID" value="GLI61216.1"/>
    <property type="molecule type" value="Genomic_DNA"/>
</dbReference>
<evidence type="ECO:0000313" key="2">
    <source>
        <dbReference type="EMBL" id="GLI61216.1"/>
    </source>
</evidence>
<comment type="caution">
    <text evidence="2">The sequence shown here is derived from an EMBL/GenBank/DDBJ whole genome shotgun (WGS) entry which is preliminary data.</text>
</comment>
<name>A0ABQ5RUC1_9CHLO</name>
<dbReference type="Proteomes" id="UP001165090">
    <property type="component" value="Unassembled WGS sequence"/>
</dbReference>
<protein>
    <recommendedName>
        <fullName evidence="4">CST complex subunit CTC1</fullName>
    </recommendedName>
</protein>
<evidence type="ECO:0000313" key="3">
    <source>
        <dbReference type="Proteomes" id="UP001165090"/>
    </source>
</evidence>
<reference evidence="2 3" key="1">
    <citation type="journal article" date="2023" name="IScience">
        <title>Expanded male sex-determining region conserved during the evolution of homothallism in the green alga Volvox.</title>
        <authorList>
            <person name="Yamamoto K."/>
            <person name="Matsuzaki R."/>
            <person name="Mahakham W."/>
            <person name="Heman W."/>
            <person name="Sekimoto H."/>
            <person name="Kawachi M."/>
            <person name="Minakuchi Y."/>
            <person name="Toyoda A."/>
            <person name="Nozaki H."/>
        </authorList>
    </citation>
    <scope>NUCLEOTIDE SEQUENCE [LARGE SCALE GENOMIC DNA]</scope>
    <source>
        <strain evidence="2 3">NIES-4468</strain>
    </source>
</reference>
<keyword evidence="3" id="KW-1185">Reference proteome</keyword>
<dbReference type="PANTHER" id="PTHR11289:SF0">
    <property type="entry name" value="BREAST CANCER TYPE 2 SUSCEPTIBILITY PROTEIN"/>
    <property type="match status" value="1"/>
</dbReference>
<accession>A0ABQ5RUC1</accession>
<dbReference type="SUPFAM" id="SSF50249">
    <property type="entry name" value="Nucleic acid-binding proteins"/>
    <property type="match status" value="1"/>
</dbReference>
<dbReference type="Gene3D" id="2.40.50.140">
    <property type="entry name" value="Nucleic acid-binding proteins"/>
    <property type="match status" value="1"/>
</dbReference>
<gene>
    <name evidence="2" type="ORF">VaNZ11_003483</name>
</gene>
<feature type="compositionally biased region" description="Gly residues" evidence="1">
    <location>
        <begin position="46"/>
        <end position="68"/>
    </location>
</feature>
<feature type="non-terminal residue" evidence="2">
    <location>
        <position position="1"/>
    </location>
</feature>
<dbReference type="PANTHER" id="PTHR11289">
    <property type="entry name" value="BREAST CANCER TYPE 2 SUSCEPTIBILITY PROTEIN BRCA2"/>
    <property type="match status" value="1"/>
</dbReference>
<evidence type="ECO:0008006" key="4">
    <source>
        <dbReference type="Google" id="ProtNLM"/>
    </source>
</evidence>
<organism evidence="2 3">
    <name type="scientific">Volvox africanus</name>
    <dbReference type="NCBI Taxonomy" id="51714"/>
    <lineage>
        <taxon>Eukaryota</taxon>
        <taxon>Viridiplantae</taxon>
        <taxon>Chlorophyta</taxon>
        <taxon>core chlorophytes</taxon>
        <taxon>Chlorophyceae</taxon>
        <taxon>CS clade</taxon>
        <taxon>Chlamydomonadales</taxon>
        <taxon>Volvocaceae</taxon>
        <taxon>Volvox</taxon>
    </lineage>
</organism>
<dbReference type="InterPro" id="IPR015525">
    <property type="entry name" value="BRCA2"/>
</dbReference>
<evidence type="ECO:0000256" key="1">
    <source>
        <dbReference type="SAM" id="MobiDB-lite"/>
    </source>
</evidence>
<proteinExistence type="predicted"/>
<sequence length="463" mass="47305">RAELDRCRGLLRGGPRAAAIFSSACCASFGTLRVQRAYANLVVRSGGGGDSGGGGEDGGGDQDGGGGTLSAEERAQLSRLVLERQAYLAAEVDRLMEDAMKGAAGSASGGGSNGGGGDCGVPYLRLRVVGVTPHGVPSGPPCHAMLRIWRPPEELDEQLREGQVLLATNLAPGAYGSGGGGGKDTIGGPAGPLTDLGPNGRLRCLEITAGKMTRFRILGQAADLSHHLALPGYQPRRQLCLADIAAALPALLQQRLLLPPHLAHPHGHGHQGQPERDVSLFEFDFTGCVVRAGEVQMLSVGGSGGGGGGVRQQWVFLADQTSGLCAAGMPGRPCDGGGGEGSGGGASGFAGLQPWMLAVKMVGTLESVDFLLDPARQSGAVLSFRHLILQDRDVANQLWVAAAPDTASVIRVAPPLPPGTIGNTTAAPTPRGGDPVLGWARGVSGREQLALYGAKVDRLLGMS</sequence>
<feature type="region of interest" description="Disordered" evidence="1">
    <location>
        <begin position="46"/>
        <end position="69"/>
    </location>
</feature>
<dbReference type="InterPro" id="IPR012340">
    <property type="entry name" value="NA-bd_OB-fold"/>
</dbReference>